<comment type="caution">
    <text evidence="2">The sequence shown here is derived from an EMBL/GenBank/DDBJ whole genome shotgun (WGS) entry which is preliminary data.</text>
</comment>
<dbReference type="GeneID" id="81396560"/>
<protein>
    <recommendedName>
        <fullName evidence="1">Beta-lactamase-related domain-containing protein</fullName>
    </recommendedName>
</protein>
<organism evidence="2 3">
    <name type="scientific">Penicillium alfredii</name>
    <dbReference type="NCBI Taxonomy" id="1506179"/>
    <lineage>
        <taxon>Eukaryota</taxon>
        <taxon>Fungi</taxon>
        <taxon>Dikarya</taxon>
        <taxon>Ascomycota</taxon>
        <taxon>Pezizomycotina</taxon>
        <taxon>Eurotiomycetes</taxon>
        <taxon>Eurotiomycetidae</taxon>
        <taxon>Eurotiales</taxon>
        <taxon>Aspergillaceae</taxon>
        <taxon>Penicillium</taxon>
    </lineage>
</organism>
<dbReference type="Gene3D" id="3.40.710.10">
    <property type="entry name" value="DD-peptidase/beta-lactamase superfamily"/>
    <property type="match status" value="1"/>
</dbReference>
<evidence type="ECO:0000259" key="1">
    <source>
        <dbReference type="Pfam" id="PF00144"/>
    </source>
</evidence>
<reference evidence="2" key="1">
    <citation type="submission" date="2022-11" db="EMBL/GenBank/DDBJ databases">
        <authorList>
            <person name="Petersen C."/>
        </authorList>
    </citation>
    <scope>NUCLEOTIDE SEQUENCE</scope>
    <source>
        <strain evidence="2">IBT 34128</strain>
    </source>
</reference>
<keyword evidence="3" id="KW-1185">Reference proteome</keyword>
<sequence>MAKTNGYCDPTFSSVREALEQQLKQETELGASICVNIDGKNVIDLWGGYTDVARSRPWKEYTVTVAWSCSKVVTSLAVVILIDRGLLDPNEKVSTYWPEFGINGKVNIKVSWIWTTA</sequence>
<dbReference type="SUPFAM" id="SSF56601">
    <property type="entry name" value="beta-lactamase/transpeptidase-like"/>
    <property type="match status" value="1"/>
</dbReference>
<dbReference type="InterPro" id="IPR012338">
    <property type="entry name" value="Beta-lactam/transpept-like"/>
</dbReference>
<dbReference type="EMBL" id="JAPMSZ010000009">
    <property type="protein sequence ID" value="KAJ5091994.1"/>
    <property type="molecule type" value="Genomic_DNA"/>
</dbReference>
<accession>A0A9W9K3R7</accession>
<dbReference type="AlphaFoldDB" id="A0A9W9K3R7"/>
<dbReference type="RefSeq" id="XP_056510191.1">
    <property type="nucleotide sequence ID" value="XM_056657391.1"/>
</dbReference>
<dbReference type="InterPro" id="IPR001466">
    <property type="entry name" value="Beta-lactam-related"/>
</dbReference>
<dbReference type="Pfam" id="PF00144">
    <property type="entry name" value="Beta-lactamase"/>
    <property type="match status" value="1"/>
</dbReference>
<evidence type="ECO:0000313" key="2">
    <source>
        <dbReference type="EMBL" id="KAJ5091994.1"/>
    </source>
</evidence>
<evidence type="ECO:0000313" key="3">
    <source>
        <dbReference type="Proteomes" id="UP001141434"/>
    </source>
</evidence>
<dbReference type="Proteomes" id="UP001141434">
    <property type="component" value="Unassembled WGS sequence"/>
</dbReference>
<dbReference type="InterPro" id="IPR052907">
    <property type="entry name" value="Beta-lactamase/esterase"/>
</dbReference>
<dbReference type="PANTHER" id="PTHR43319">
    <property type="entry name" value="BETA-LACTAMASE-RELATED"/>
    <property type="match status" value="1"/>
</dbReference>
<dbReference type="OrthoDB" id="4363449at2759"/>
<gene>
    <name evidence="2" type="ORF">NUU61_006864</name>
</gene>
<dbReference type="PANTHER" id="PTHR43319:SF3">
    <property type="entry name" value="BETA-LACTAMASE-RELATED DOMAIN-CONTAINING PROTEIN"/>
    <property type="match status" value="1"/>
</dbReference>
<proteinExistence type="predicted"/>
<reference evidence="2" key="2">
    <citation type="journal article" date="2023" name="IMA Fungus">
        <title>Comparative genomic study of the Penicillium genus elucidates a diverse pangenome and 15 lateral gene transfer events.</title>
        <authorList>
            <person name="Petersen C."/>
            <person name="Sorensen T."/>
            <person name="Nielsen M.R."/>
            <person name="Sondergaard T.E."/>
            <person name="Sorensen J.L."/>
            <person name="Fitzpatrick D.A."/>
            <person name="Frisvad J.C."/>
            <person name="Nielsen K.L."/>
        </authorList>
    </citation>
    <scope>NUCLEOTIDE SEQUENCE</scope>
    <source>
        <strain evidence="2">IBT 34128</strain>
    </source>
</reference>
<feature type="domain" description="Beta-lactamase-related" evidence="1">
    <location>
        <begin position="16"/>
        <end position="111"/>
    </location>
</feature>
<name>A0A9W9K3R7_9EURO</name>